<evidence type="ECO:0000313" key="3">
    <source>
        <dbReference type="Proteomes" id="UP000823613"/>
    </source>
</evidence>
<organism evidence="2 3">
    <name type="scientific">Candidatus Onthovivens merdipullorum</name>
    <dbReference type="NCBI Taxonomy" id="2840889"/>
    <lineage>
        <taxon>Bacteria</taxon>
        <taxon>Bacillati</taxon>
        <taxon>Bacillota</taxon>
        <taxon>Bacilli</taxon>
        <taxon>Bacillales</taxon>
        <taxon>Candidatus Onthovivens</taxon>
    </lineage>
</organism>
<keyword evidence="1" id="KW-0812">Transmembrane</keyword>
<sequence length="159" mass="19025">MINLIWILFIIFFLWLTYKYFINSGLPKGSKVSLVYLRKFLLKKESRLNKLYKKDNNINTCIHIKYLSKVFVFDIMCSFILLILIVFSCVFNFTNEHLFNLFSIFNLSFICLITLINVIFLIYHELTSNKYANEDDKLNDLQKENLIKELKSEYKGLFD</sequence>
<feature type="transmembrane region" description="Helical" evidence="1">
    <location>
        <begin position="6"/>
        <end position="22"/>
    </location>
</feature>
<keyword evidence="1" id="KW-0472">Membrane</keyword>
<dbReference type="Proteomes" id="UP000823613">
    <property type="component" value="Unassembled WGS sequence"/>
</dbReference>
<evidence type="ECO:0000256" key="1">
    <source>
        <dbReference type="SAM" id="Phobius"/>
    </source>
</evidence>
<reference evidence="2" key="1">
    <citation type="submission" date="2020-10" db="EMBL/GenBank/DDBJ databases">
        <authorList>
            <person name="Gilroy R."/>
        </authorList>
    </citation>
    <scope>NUCLEOTIDE SEQUENCE</scope>
    <source>
        <strain evidence="2">11159</strain>
    </source>
</reference>
<dbReference type="AlphaFoldDB" id="A0A9D9GY09"/>
<comment type="caution">
    <text evidence="2">The sequence shown here is derived from an EMBL/GenBank/DDBJ whole genome shotgun (WGS) entry which is preliminary data.</text>
</comment>
<accession>A0A9D9GY09</accession>
<reference evidence="2" key="2">
    <citation type="journal article" date="2021" name="PeerJ">
        <title>Extensive microbial diversity within the chicken gut microbiome revealed by metagenomics and culture.</title>
        <authorList>
            <person name="Gilroy R."/>
            <person name="Ravi A."/>
            <person name="Getino M."/>
            <person name="Pursley I."/>
            <person name="Horton D.L."/>
            <person name="Alikhan N.F."/>
            <person name="Baker D."/>
            <person name="Gharbi K."/>
            <person name="Hall N."/>
            <person name="Watson M."/>
            <person name="Adriaenssens E.M."/>
            <person name="Foster-Nyarko E."/>
            <person name="Jarju S."/>
            <person name="Secka A."/>
            <person name="Antonio M."/>
            <person name="Oren A."/>
            <person name="Chaudhuri R.R."/>
            <person name="La Ragione R."/>
            <person name="Hildebrand F."/>
            <person name="Pallen M.J."/>
        </authorList>
    </citation>
    <scope>NUCLEOTIDE SEQUENCE</scope>
    <source>
        <strain evidence="2">11159</strain>
    </source>
</reference>
<protein>
    <submittedName>
        <fullName evidence="2">Uncharacterized protein</fullName>
    </submittedName>
</protein>
<proteinExistence type="predicted"/>
<evidence type="ECO:0000313" key="2">
    <source>
        <dbReference type="EMBL" id="MBO8428093.1"/>
    </source>
</evidence>
<dbReference type="EMBL" id="JADIMY010000117">
    <property type="protein sequence ID" value="MBO8428093.1"/>
    <property type="molecule type" value="Genomic_DNA"/>
</dbReference>
<feature type="transmembrane region" description="Helical" evidence="1">
    <location>
        <begin position="71"/>
        <end position="93"/>
    </location>
</feature>
<keyword evidence="1" id="KW-1133">Transmembrane helix</keyword>
<feature type="transmembrane region" description="Helical" evidence="1">
    <location>
        <begin position="99"/>
        <end position="123"/>
    </location>
</feature>
<gene>
    <name evidence="2" type="ORF">IAC58_06095</name>
</gene>
<name>A0A9D9GY09_9BACL</name>